<dbReference type="AlphaFoldDB" id="A0A1H8WR74"/>
<evidence type="ECO:0000256" key="1">
    <source>
        <dbReference type="ARBA" id="ARBA00023015"/>
    </source>
</evidence>
<evidence type="ECO:0000259" key="3">
    <source>
        <dbReference type="Pfam" id="PF04967"/>
    </source>
</evidence>
<dbReference type="OrthoDB" id="27447at2157"/>
<dbReference type="EMBL" id="FOCX01000071">
    <property type="protein sequence ID" value="SEP30132.1"/>
    <property type="molecule type" value="Genomic_DNA"/>
</dbReference>
<dbReference type="PANTHER" id="PTHR34236:SF1">
    <property type="entry name" value="DIMETHYL SULFOXIDE REDUCTASE TRANSCRIPTIONAL ACTIVATOR"/>
    <property type="match status" value="1"/>
</dbReference>
<keyword evidence="2" id="KW-0804">Transcription</keyword>
<keyword evidence="1" id="KW-0805">Transcription regulation</keyword>
<dbReference type="InterPro" id="IPR056493">
    <property type="entry name" value="HVO_0513_N"/>
</dbReference>
<dbReference type="Proteomes" id="UP000198775">
    <property type="component" value="Unassembled WGS sequence"/>
</dbReference>
<evidence type="ECO:0000313" key="6">
    <source>
        <dbReference type="Proteomes" id="UP000198775"/>
    </source>
</evidence>
<name>A0A1H8WR74_9EURY</name>
<gene>
    <name evidence="5" type="ORF">SAMN05216388_10714</name>
</gene>
<evidence type="ECO:0000259" key="4">
    <source>
        <dbReference type="Pfam" id="PF24278"/>
    </source>
</evidence>
<reference evidence="6" key="1">
    <citation type="submission" date="2016-10" db="EMBL/GenBank/DDBJ databases">
        <authorList>
            <person name="Varghese N."/>
            <person name="Submissions S."/>
        </authorList>
    </citation>
    <scope>NUCLEOTIDE SEQUENCE [LARGE SCALE GENOMIC DNA]</scope>
    <source>
        <strain evidence="6">IBRC-M 10043</strain>
    </source>
</reference>
<dbReference type="InterPro" id="IPR036388">
    <property type="entry name" value="WH-like_DNA-bd_sf"/>
</dbReference>
<dbReference type="Pfam" id="PF04967">
    <property type="entry name" value="HTH_10"/>
    <property type="match status" value="1"/>
</dbReference>
<protein>
    <submittedName>
        <fullName evidence="5">Predicted DNA binding protein, contains HTH domain</fullName>
    </submittedName>
</protein>
<feature type="domain" description="HTH bat-type" evidence="3">
    <location>
        <begin position="161"/>
        <end position="212"/>
    </location>
</feature>
<dbReference type="Gene3D" id="1.10.10.10">
    <property type="entry name" value="Winged helix-like DNA-binding domain superfamily/Winged helix DNA-binding domain"/>
    <property type="match status" value="1"/>
</dbReference>
<accession>A0A1H8WR74</accession>
<dbReference type="InterPro" id="IPR007050">
    <property type="entry name" value="HTH_bacterioopsin"/>
</dbReference>
<proteinExistence type="predicted"/>
<dbReference type="InterPro" id="IPR016032">
    <property type="entry name" value="Sig_transdc_resp-reg_C-effctor"/>
</dbReference>
<dbReference type="RefSeq" id="WP_092665081.1">
    <property type="nucleotide sequence ID" value="NZ_FOCX01000071.1"/>
</dbReference>
<evidence type="ECO:0000256" key="2">
    <source>
        <dbReference type="ARBA" id="ARBA00023163"/>
    </source>
</evidence>
<dbReference type="PANTHER" id="PTHR34236">
    <property type="entry name" value="DIMETHYL SULFOXIDE REDUCTASE TRANSCRIPTIONAL ACTIVATOR"/>
    <property type="match status" value="1"/>
</dbReference>
<keyword evidence="6" id="KW-1185">Reference proteome</keyword>
<sequence length="220" mass="24319">MRYATEVITWEDNAFHPLDNALANENAAHLEETYYISPLQDGTYAHLSRFRGDMAVARDILSDTDAVLDLEGPTEQDGLAYLHTEPSPLLNELMVTLFEHEVVLKWPVTLLNGNPRGMRVTLIGTDESVSQALANSPPDVSVELERIGQFDGSVSPLLVSLTERQQEVLATAVSHGYYNMPRETTQAELATELDLSSGTVADHLRRIENKLASTVANSWV</sequence>
<organism evidence="5 6">
    <name type="scientific">Halorientalis persicus</name>
    <dbReference type="NCBI Taxonomy" id="1367881"/>
    <lineage>
        <taxon>Archaea</taxon>
        <taxon>Methanobacteriati</taxon>
        <taxon>Methanobacteriota</taxon>
        <taxon>Stenosarchaea group</taxon>
        <taxon>Halobacteria</taxon>
        <taxon>Halobacteriales</taxon>
        <taxon>Haloarculaceae</taxon>
        <taxon>Halorientalis</taxon>
    </lineage>
</organism>
<evidence type="ECO:0000313" key="5">
    <source>
        <dbReference type="EMBL" id="SEP30132.1"/>
    </source>
</evidence>
<dbReference type="Pfam" id="PF24278">
    <property type="entry name" value="HVO_0513_N"/>
    <property type="match status" value="1"/>
</dbReference>
<dbReference type="GO" id="GO:0003677">
    <property type="term" value="F:DNA binding"/>
    <property type="evidence" value="ECO:0007669"/>
    <property type="project" value="InterPro"/>
</dbReference>
<dbReference type="SUPFAM" id="SSF46894">
    <property type="entry name" value="C-terminal effector domain of the bipartite response regulators"/>
    <property type="match status" value="1"/>
</dbReference>
<dbReference type="GO" id="GO:0006355">
    <property type="term" value="P:regulation of DNA-templated transcription"/>
    <property type="evidence" value="ECO:0007669"/>
    <property type="project" value="InterPro"/>
</dbReference>
<feature type="domain" description="HVO-0513-like N-terminal" evidence="4">
    <location>
        <begin position="16"/>
        <end position="149"/>
    </location>
</feature>